<comment type="catalytic activity">
    <reaction evidence="6">
        <text>isochorismate + 2-oxoglutarate + H(+) = 5-enolpyruvoyl-6-hydroxy-2-succinyl-cyclohex-3-ene-1-carboxylate + CO2</text>
        <dbReference type="Rhea" id="RHEA:25593"/>
        <dbReference type="ChEBI" id="CHEBI:15378"/>
        <dbReference type="ChEBI" id="CHEBI:16526"/>
        <dbReference type="ChEBI" id="CHEBI:16810"/>
        <dbReference type="ChEBI" id="CHEBI:29780"/>
        <dbReference type="ChEBI" id="CHEBI:58818"/>
        <dbReference type="EC" id="2.2.1.9"/>
    </reaction>
</comment>
<reference evidence="8 9" key="1">
    <citation type="submission" date="2016-10" db="EMBL/GenBank/DDBJ databases">
        <authorList>
            <person name="de Groot N.N."/>
        </authorList>
    </citation>
    <scope>NUCLEOTIDE SEQUENCE [LARGE SCALE GENOMIC DNA]</scope>
    <source>
        <strain>J11</strain>
        <strain evidence="9">PG 39</strain>
    </source>
</reference>
<keyword evidence="3 6" id="KW-0460">Magnesium</keyword>
<evidence type="ECO:0000313" key="9">
    <source>
        <dbReference type="Proteomes" id="UP000199065"/>
    </source>
</evidence>
<evidence type="ECO:0000256" key="2">
    <source>
        <dbReference type="ARBA" id="ARBA00022723"/>
    </source>
</evidence>
<dbReference type="UniPathway" id="UPA01057">
    <property type="reaction ID" value="UER00164"/>
</dbReference>
<dbReference type="InterPro" id="IPR012001">
    <property type="entry name" value="Thiamin_PyroP_enz_TPP-bd_dom"/>
</dbReference>
<evidence type="ECO:0000256" key="3">
    <source>
        <dbReference type="ARBA" id="ARBA00022842"/>
    </source>
</evidence>
<evidence type="ECO:0000259" key="7">
    <source>
        <dbReference type="Pfam" id="PF02776"/>
    </source>
</evidence>
<dbReference type="RefSeq" id="WP_092283227.1">
    <property type="nucleotide sequence ID" value="NZ_FOPJ01000001.1"/>
</dbReference>
<dbReference type="GO" id="GO:0070204">
    <property type="term" value="F:2-succinyl-5-enolpyruvyl-6-hydroxy-3-cyclohexene-1-carboxylic-acid synthase activity"/>
    <property type="evidence" value="ECO:0007669"/>
    <property type="project" value="UniProtKB-UniRule"/>
</dbReference>
<evidence type="ECO:0000313" key="8">
    <source>
        <dbReference type="EMBL" id="SFG15087.1"/>
    </source>
</evidence>
<evidence type="ECO:0000256" key="4">
    <source>
        <dbReference type="ARBA" id="ARBA00023052"/>
    </source>
</evidence>
<keyword evidence="9" id="KW-1185">Reference proteome</keyword>
<sequence>MAHQQITSPSPELAHHLAALLAQHVSDVVICPGSRNSPLSLALLARRELRVHVRLDERAAAFCALGMARVQQRHVAVVMTSGTAVANCLPAMVEAYHSGTPLLVLSADRPAHLVGTGASQTIQQNNIFGEATPQGTHHVASVADLKDAASWFHAPQVHINAALDLPLLDTNELPAIEGEQRVGEYPYLPPVHPEPEPKILDVDLSKNTVVIAGDEAWEVPGLEDLPTLAEPTAPAPHNPIHPLAASLFGKTLSDAEGHSLQVTLEQVIVVGHPTLHRAVLGLMANPEVELVVLSRTHRFTNPACREDARLGTAVKVKNEPTRDWLKICSAASDFAATVVREVLEDDEEITGLHVAAAVADTLGVGDTFFIGASNPIRDAAMVGLPFDGVSTISPRGTAGIDGTLAQAIGVALAQQSREPAEPRAPRTLALVGDISFLHDLGGLLIPELEVRPENLSIIVANDDGCGIFETLETGAPALRGRFERAFGTPHGKNLEDLCHGLDVAYTLVDTLPELTDTLVEDIEEGAKGGIHVIEVRTARGQARTAQAKKLVEGFGL</sequence>
<keyword evidence="6" id="KW-0474">Menaquinone biosynthesis</keyword>
<comment type="subunit">
    <text evidence="6">Homodimer.</text>
</comment>
<comment type="cofactor">
    <cofactor evidence="6">
        <name>Mg(2+)</name>
        <dbReference type="ChEBI" id="CHEBI:18420"/>
    </cofactor>
    <cofactor evidence="6">
        <name>Mn(2+)</name>
        <dbReference type="ChEBI" id="CHEBI:29035"/>
    </cofactor>
</comment>
<dbReference type="GO" id="GO:0009234">
    <property type="term" value="P:menaquinone biosynthetic process"/>
    <property type="evidence" value="ECO:0007669"/>
    <property type="project" value="UniProtKB-UniRule"/>
</dbReference>
<dbReference type="SUPFAM" id="SSF52518">
    <property type="entry name" value="Thiamin diphosphate-binding fold (THDP-binding)"/>
    <property type="match status" value="2"/>
</dbReference>
<feature type="domain" description="Thiamine pyrophosphate enzyme N-terminal TPP-binding" evidence="7">
    <location>
        <begin position="13"/>
        <end position="125"/>
    </location>
</feature>
<comment type="function">
    <text evidence="6">Catalyzes the thiamine diphosphate-dependent decarboxylation of 2-oxoglutarate and the subsequent addition of the resulting succinic semialdehyde-thiamine pyrophosphate anion to isochorismate to yield 2-succinyl-5-enolpyruvyl-6-hydroxy-3-cyclohexene-1-carboxylate (SEPHCHC).</text>
</comment>
<proteinExistence type="inferred from homology"/>
<evidence type="ECO:0000256" key="1">
    <source>
        <dbReference type="ARBA" id="ARBA00022679"/>
    </source>
</evidence>
<dbReference type="Gene3D" id="3.40.50.970">
    <property type="match status" value="2"/>
</dbReference>
<dbReference type="PANTHER" id="PTHR42916:SF1">
    <property type="entry name" value="PROTEIN PHYLLO, CHLOROPLASTIC"/>
    <property type="match status" value="1"/>
</dbReference>
<dbReference type="HAMAP" id="MF_01659">
    <property type="entry name" value="MenD"/>
    <property type="match status" value="1"/>
</dbReference>
<dbReference type="InterPro" id="IPR004433">
    <property type="entry name" value="MenaQ_synth_MenD"/>
</dbReference>
<keyword evidence="5 6" id="KW-0464">Manganese</keyword>
<comment type="cofactor">
    <cofactor evidence="6">
        <name>thiamine diphosphate</name>
        <dbReference type="ChEBI" id="CHEBI:58937"/>
    </cofactor>
    <text evidence="6">Binds 1 thiamine pyrophosphate per subunit.</text>
</comment>
<dbReference type="OrthoDB" id="9791859at2"/>
<keyword evidence="1 6" id="KW-0808">Transferase</keyword>
<comment type="similarity">
    <text evidence="6">Belongs to the TPP enzyme family. MenD subfamily.</text>
</comment>
<accession>A0A1I2PM75</accession>
<dbReference type="UniPathway" id="UPA00079"/>
<dbReference type="GO" id="GO:0030976">
    <property type="term" value="F:thiamine pyrophosphate binding"/>
    <property type="evidence" value="ECO:0007669"/>
    <property type="project" value="UniProtKB-UniRule"/>
</dbReference>
<keyword evidence="4 6" id="KW-0786">Thiamine pyrophosphate</keyword>
<evidence type="ECO:0000256" key="5">
    <source>
        <dbReference type="ARBA" id="ARBA00023211"/>
    </source>
</evidence>
<dbReference type="Proteomes" id="UP000199065">
    <property type="component" value="Unassembled WGS sequence"/>
</dbReference>
<dbReference type="AlphaFoldDB" id="A0A1I2PM75"/>
<dbReference type="EMBL" id="FOPJ01000001">
    <property type="protein sequence ID" value="SFG15087.1"/>
    <property type="molecule type" value="Genomic_DNA"/>
</dbReference>
<dbReference type="Pfam" id="PF02776">
    <property type="entry name" value="TPP_enzyme_N"/>
    <property type="match status" value="1"/>
</dbReference>
<name>A0A1I2PM75_9CORY</name>
<comment type="pathway">
    <text evidence="6">Quinol/quinone metabolism; menaquinone biosynthesis.</text>
</comment>
<protein>
    <recommendedName>
        <fullName evidence="6">2-succinyl-5-enolpyruvyl-6-hydroxy-3-cyclohexene-1-carboxylate synthase</fullName>
        <shortName evidence="6">SEPHCHC synthase</shortName>
        <ecNumber evidence="6">2.2.1.9</ecNumber>
    </recommendedName>
    <alternativeName>
        <fullName evidence="6">Menaquinone biosynthesis protein MenD</fullName>
    </alternativeName>
</protein>
<dbReference type="PIRSF" id="PIRSF004983">
    <property type="entry name" value="MenD"/>
    <property type="match status" value="1"/>
</dbReference>
<dbReference type="Gene3D" id="3.40.50.1220">
    <property type="entry name" value="TPP-binding domain"/>
    <property type="match status" value="1"/>
</dbReference>
<dbReference type="EC" id="2.2.1.9" evidence="6"/>
<dbReference type="GO" id="GO:0030145">
    <property type="term" value="F:manganese ion binding"/>
    <property type="evidence" value="ECO:0007669"/>
    <property type="project" value="UniProtKB-UniRule"/>
</dbReference>
<dbReference type="STRING" id="185761.SAMN05660282_00035"/>
<gene>
    <name evidence="6" type="primary">menD</name>
    <name evidence="8" type="ORF">SAMN05660282_00035</name>
</gene>
<dbReference type="PANTHER" id="PTHR42916">
    <property type="entry name" value="2-SUCCINYL-5-ENOLPYRUVYL-6-HYDROXY-3-CYCLOHEXENE-1-CARBOXYLATE SYNTHASE"/>
    <property type="match status" value="1"/>
</dbReference>
<dbReference type="CDD" id="cd02009">
    <property type="entry name" value="TPP_SHCHC_synthase"/>
    <property type="match status" value="1"/>
</dbReference>
<evidence type="ECO:0000256" key="6">
    <source>
        <dbReference type="HAMAP-Rule" id="MF_01659"/>
    </source>
</evidence>
<dbReference type="NCBIfam" id="TIGR00173">
    <property type="entry name" value="menD"/>
    <property type="match status" value="1"/>
</dbReference>
<keyword evidence="2 6" id="KW-0479">Metal-binding</keyword>
<dbReference type="InterPro" id="IPR029061">
    <property type="entry name" value="THDP-binding"/>
</dbReference>
<organism evidence="8 9">
    <name type="scientific">Corynebacterium spheniscorum</name>
    <dbReference type="NCBI Taxonomy" id="185761"/>
    <lineage>
        <taxon>Bacteria</taxon>
        <taxon>Bacillati</taxon>
        <taxon>Actinomycetota</taxon>
        <taxon>Actinomycetes</taxon>
        <taxon>Mycobacteriales</taxon>
        <taxon>Corynebacteriaceae</taxon>
        <taxon>Corynebacterium</taxon>
    </lineage>
</organism>
<comment type="pathway">
    <text evidence="6">Quinol/quinone metabolism; 1,4-dihydroxy-2-naphthoate biosynthesis; 1,4-dihydroxy-2-naphthoate from chorismate: step 2/7.</text>
</comment>
<dbReference type="GO" id="GO:0000287">
    <property type="term" value="F:magnesium ion binding"/>
    <property type="evidence" value="ECO:0007669"/>
    <property type="project" value="UniProtKB-UniRule"/>
</dbReference>